<reference evidence="3" key="2">
    <citation type="submission" date="2018-10" db="UniProtKB">
        <authorList>
            <consortium name="EnsemblPlants"/>
        </authorList>
    </citation>
    <scope>IDENTIFICATION</scope>
</reference>
<dbReference type="Gramene" id="TraesJULUn03G04598520.1">
    <property type="protein sequence ID" value="TraesJULUn03G04598520.1.CDS1"/>
    <property type="gene ID" value="TraesJULUn03G04598520"/>
</dbReference>
<sequence length="78" mass="7578">MAKSLAVALLLLVVLAHCDGRELSAKDHALEGSGAGAGGVQESKASGSPGLPIVGTTPTGTSTINGPLVVIPGVPVHQ</sequence>
<dbReference type="Proteomes" id="UP000019116">
    <property type="component" value="Chromosome Un"/>
</dbReference>
<dbReference type="Gramene" id="TraesJUL3B03G01790270.1">
    <property type="protein sequence ID" value="TraesJUL3B03G01790270.1.CDS1"/>
    <property type="gene ID" value="TraesJUL3B03G01790270"/>
</dbReference>
<dbReference type="Gramene" id="TraesCSU03G0125100.1">
    <property type="protein sequence ID" value="TraesCSU03G0125100.1.CDS1"/>
    <property type="gene ID" value="TraesCSU03G0125100"/>
</dbReference>
<dbReference type="Gramene" id="TraesJUL3B03G01790330.1">
    <property type="protein sequence ID" value="TraesJUL3B03G01790330.1.CDS1"/>
    <property type="gene ID" value="TraesJUL3B03G01790330"/>
</dbReference>
<dbReference type="Gramene" id="TraesCS3B03G1391300.1">
    <property type="protein sequence ID" value="TraesCS3B03G1391300.1.CDS1"/>
    <property type="gene ID" value="TraesCS3B03G1391300"/>
</dbReference>
<dbReference type="Gramene" id="TraesRN3B0101397200.1">
    <property type="protein sequence ID" value="TraesRN3B0101397200.1"/>
    <property type="gene ID" value="TraesRN3B0101397200"/>
</dbReference>
<evidence type="ECO:0000313" key="4">
    <source>
        <dbReference type="Proteomes" id="UP000019116"/>
    </source>
</evidence>
<keyword evidence="4" id="KW-1185">Reference proteome</keyword>
<dbReference type="Gramene" id="TraesCS3B02G558100.1">
    <property type="protein sequence ID" value="TraesCS3B02G558100.1.cds1"/>
    <property type="gene ID" value="TraesCS3B02G558100"/>
</dbReference>
<dbReference type="Gramene" id="TraesCSU02G144900.1">
    <property type="protein sequence ID" value="TraesCSU02G144900.1.cds1"/>
    <property type="gene ID" value="TraesCSU02G144900"/>
</dbReference>
<organism evidence="3">
    <name type="scientific">Triticum aestivum</name>
    <name type="common">Wheat</name>
    <dbReference type="NCBI Taxonomy" id="4565"/>
    <lineage>
        <taxon>Eukaryota</taxon>
        <taxon>Viridiplantae</taxon>
        <taxon>Streptophyta</taxon>
        <taxon>Embryophyta</taxon>
        <taxon>Tracheophyta</taxon>
        <taxon>Spermatophyta</taxon>
        <taxon>Magnoliopsida</taxon>
        <taxon>Liliopsida</taxon>
        <taxon>Poales</taxon>
        <taxon>Poaceae</taxon>
        <taxon>BOP clade</taxon>
        <taxon>Pooideae</taxon>
        <taxon>Triticodae</taxon>
        <taxon>Triticeae</taxon>
        <taxon>Triticinae</taxon>
        <taxon>Triticum</taxon>
    </lineage>
</organism>
<dbReference type="Gramene" id="TraesLDM3B03G01750040.1">
    <property type="protein sequence ID" value="TraesLDM3B03G01750040.1.CDS1"/>
    <property type="gene ID" value="TraesLDM3B03G01750040"/>
</dbReference>
<dbReference type="Gramene" id="TraesSYM3B03G01798590.1">
    <property type="protein sequence ID" value="TraesSYM3B03G01798590.1.CDS1"/>
    <property type="gene ID" value="TraesSYM3B03G01798590"/>
</dbReference>
<name>A0A077RSY4_WHEAT</name>
<feature type="region of interest" description="Disordered" evidence="1">
    <location>
        <begin position="30"/>
        <end position="59"/>
    </location>
</feature>
<dbReference type="Gramene" id="TraesJAG3B03G01782620.1">
    <property type="protein sequence ID" value="TraesJAG3B03G01782620.1.CDS1"/>
    <property type="gene ID" value="TraesJAG3B03G01782620"/>
</dbReference>
<reference evidence="3" key="1">
    <citation type="submission" date="2018-08" db="EMBL/GenBank/DDBJ databases">
        <authorList>
            <person name="Rossello M."/>
        </authorList>
    </citation>
    <scope>NUCLEOTIDE SEQUENCE [LARGE SCALE GENOMIC DNA]</scope>
    <source>
        <strain evidence="3">cv. Chinese Spring</strain>
    </source>
</reference>
<evidence type="ECO:0000256" key="2">
    <source>
        <dbReference type="SAM" id="SignalP"/>
    </source>
</evidence>
<feature type="signal peptide" evidence="2">
    <location>
        <begin position="1"/>
        <end position="20"/>
    </location>
</feature>
<dbReference type="Gramene" id="TraesARI3B03G01808000.1">
    <property type="protein sequence ID" value="TraesARI3B03G01808000.1.CDS1"/>
    <property type="gene ID" value="TraesARI3B03G01808000"/>
</dbReference>
<dbReference type="Gramene" id="TraesSYM3B03G01798530.1">
    <property type="protein sequence ID" value="TraesSYM3B03G01798530.1.CDS1"/>
    <property type="gene ID" value="TraesSYM3B03G01798530"/>
</dbReference>
<dbReference type="Gramene" id="TraesRN3D0101161600.1">
    <property type="protein sequence ID" value="TraesRN3D0101161600.1"/>
    <property type="gene ID" value="TraesRN3D0101161600"/>
</dbReference>
<dbReference type="EnsemblPlants" id="TraesCS3B02G558100.1">
    <property type="protein sequence ID" value="TraesCS3B02G558100.1.cds1"/>
    <property type="gene ID" value="TraesCS3B02G558100"/>
</dbReference>
<dbReference type="AlphaFoldDB" id="A0A077RSY4"/>
<proteinExistence type="predicted"/>
<dbReference type="Gramene" id="TraesMAC3B03G01775010.1">
    <property type="protein sequence ID" value="TraesMAC3B03G01775010.1.CDS1"/>
    <property type="gene ID" value="TraesMAC3B03G01775010"/>
</dbReference>
<dbReference type="Gramene" id="TraesCS3B02G557900.1">
    <property type="protein sequence ID" value="TraesCS3B02G557900.1.cds1"/>
    <property type="gene ID" value="TraesCS3B02G557900"/>
</dbReference>
<dbReference type="Gramene" id="TraesCS3B03G1391100.1">
    <property type="protein sequence ID" value="TraesCS3B03G1391100.1.CDS1"/>
    <property type="gene ID" value="TraesCS3B03G1391100"/>
</dbReference>
<dbReference type="Gramene" id="TraesARI3B03G01808080.1">
    <property type="protein sequence ID" value="TraesARI3B03G01808080.1.CDS1"/>
    <property type="gene ID" value="TraesARI3B03G01808080"/>
</dbReference>
<dbReference type="Proteomes" id="UP000019116">
    <property type="component" value="Chromosome 3B"/>
</dbReference>
<dbReference type="Gramene" id="TraesNOR3B03G01799610.1">
    <property type="protein sequence ID" value="TraesNOR3B03G01799610.1.CDS1"/>
    <property type="gene ID" value="TraesNOR3B03G01799610"/>
</dbReference>
<protein>
    <submittedName>
        <fullName evidence="3">Uncharacterized protein</fullName>
    </submittedName>
</protein>
<dbReference type="Gramene" id="TraesMACUn03G04528470.1">
    <property type="protein sequence ID" value="TraesMACUn03G04528470.1.CDS1"/>
    <property type="gene ID" value="TraesMACUn03G04528470"/>
</dbReference>
<dbReference type="Gramene" id="TraesLAC3B03G01716640.1">
    <property type="protein sequence ID" value="TraesLAC3B03G01716640.1.CDS1"/>
    <property type="gene ID" value="TraesLAC3B03G01716640"/>
</dbReference>
<dbReference type="Gramene" id="TraesMAC3B03G01774980.1">
    <property type="protein sequence ID" value="TraesMAC3B03G01774980.1.CDS1"/>
    <property type="gene ID" value="TraesMAC3B03G01774980"/>
</dbReference>
<dbReference type="Gramene" id="TraesPARA_EIv1.0_0911620.1">
    <property type="protein sequence ID" value="TraesPARA_EIv1.0_0911620.1.CDS1"/>
    <property type="gene ID" value="TraesPARA_EIv1.0_0911620"/>
</dbReference>
<dbReference type="OrthoDB" id="710257at2759"/>
<dbReference type="EnsemblPlants" id="TraesCS3B02G557900.1">
    <property type="protein sequence ID" value="TraesCS3B02G557900.1.cds1"/>
    <property type="gene ID" value="TraesCS3B02G557900"/>
</dbReference>
<dbReference type="Gramene" id="TraesLDM3B03G01749980.1">
    <property type="protein sequence ID" value="TraesLDM3B03G01749980.1.CDS1"/>
    <property type="gene ID" value="TraesLDM3B03G01749980"/>
</dbReference>
<dbReference type="Gramene" id="TraesRN3B0101397300.1">
    <property type="protein sequence ID" value="TraesRN3B0101397300.1"/>
    <property type="gene ID" value="TraesRN3B0101397300"/>
</dbReference>
<evidence type="ECO:0000256" key="1">
    <source>
        <dbReference type="SAM" id="MobiDB-lite"/>
    </source>
</evidence>
<dbReference type="Gramene" id="TraesARI3B03G01805470.1">
    <property type="protein sequence ID" value="TraesARI3B03G01805470.1.CDS1"/>
    <property type="gene ID" value="TraesARI3B03G01805470"/>
</dbReference>
<dbReference type="HOGENOM" id="CLU_2676165_0_0_1"/>
<accession>A0A077RSY4</accession>
<dbReference type="Gramene" id="TraesSTA3B03G01764470.1">
    <property type="protein sequence ID" value="TraesSTA3B03G01764470.1.CDS1"/>
    <property type="gene ID" value="TraesSTA3B03G01764470"/>
</dbReference>
<dbReference type="EnsemblPlants" id="TraesCSU02G144900.1">
    <property type="protein sequence ID" value="TraesCSU02G144900.1.cds1"/>
    <property type="gene ID" value="TraesCSU02G144900"/>
</dbReference>
<dbReference type="Gramene" id="TraesSTA3B03G01764400.1">
    <property type="protein sequence ID" value="TraesSTA3B03G01764400.1.CDS1"/>
    <property type="gene ID" value="TraesSTA3B03G01764400"/>
</dbReference>
<keyword evidence="2" id="KW-0732">Signal</keyword>
<dbReference type="Gramene" id="TraesJUL3B03G01790520.1">
    <property type="protein sequence ID" value="TraesJUL3B03G01790520.1.CDS1"/>
    <property type="gene ID" value="TraesJUL3B03G01790520"/>
</dbReference>
<dbReference type="Gramene" id="TraesSYM3B03G01798660.1">
    <property type="protein sequence ID" value="TraesSYM3B03G01798660.1.CDS1"/>
    <property type="gene ID" value="TraesSYM3B03G01798660"/>
</dbReference>
<dbReference type="Gramene" id="TraesNOR3B03G01799680.1">
    <property type="protein sequence ID" value="TraesNOR3B03G01799680.1.CDS1"/>
    <property type="gene ID" value="TraesNOR3B03G01799680"/>
</dbReference>
<dbReference type="Gramene" id="TraesJAG3B03G01782550.1">
    <property type="protein sequence ID" value="TraesJAG3B03G01782550.1.CDS1"/>
    <property type="gene ID" value="TraesJAG3B03G01782550"/>
</dbReference>
<dbReference type="Gramene" id="TraesNOR3B03G01799540.1">
    <property type="protein sequence ID" value="TraesNOR3B03G01799540.1.CDS1"/>
    <property type="gene ID" value="TraesNOR3B03G01799540"/>
</dbReference>
<dbReference type="Gramene" id="TraesPARA_EIv1.0_0911660.1">
    <property type="protein sequence ID" value="TraesPARA_EIv1.0_0911660.1.CDS1"/>
    <property type="gene ID" value="TraesPARA_EIv1.0_0911660"/>
</dbReference>
<dbReference type="Gramene" id="TraesMACUn03G04528520.1">
    <property type="protein sequence ID" value="TraesMACUn03G04528520.1.CDS1"/>
    <property type="gene ID" value="TraesMACUn03G04528520"/>
</dbReference>
<dbReference type="Gramene" id="TraesJAG3B03G01782480.1">
    <property type="protein sequence ID" value="TraesJAG3B03G01782480.1.CDS1"/>
    <property type="gene ID" value="TraesJAG3B03G01782480"/>
</dbReference>
<evidence type="ECO:0000313" key="3">
    <source>
        <dbReference type="EnsemblPlants" id="TraesCS3B02G558100.1.cds1"/>
    </source>
</evidence>
<feature type="chain" id="PRO_5043118224" evidence="2">
    <location>
        <begin position="21"/>
        <end position="78"/>
    </location>
</feature>